<keyword evidence="8" id="KW-0547">Nucleotide-binding</keyword>
<feature type="domain" description="Histidine kinase" evidence="15">
    <location>
        <begin position="179"/>
        <end position="394"/>
    </location>
</feature>
<dbReference type="AlphaFoldDB" id="A0A0F7F7F7"/>
<dbReference type="InterPro" id="IPR050398">
    <property type="entry name" value="HssS/ArlS-like"/>
</dbReference>
<dbReference type="SMART" id="SM00388">
    <property type="entry name" value="HisKA"/>
    <property type="match status" value="1"/>
</dbReference>
<evidence type="ECO:0000256" key="4">
    <source>
        <dbReference type="ARBA" id="ARBA00022475"/>
    </source>
</evidence>
<proteinExistence type="predicted"/>
<protein>
    <recommendedName>
        <fullName evidence="3">histidine kinase</fullName>
        <ecNumber evidence="3">2.7.13.3</ecNumber>
    </recommendedName>
</protein>
<keyword evidence="4" id="KW-1003">Cell membrane</keyword>
<dbReference type="InterPro" id="IPR005467">
    <property type="entry name" value="His_kinase_dom"/>
</dbReference>
<evidence type="ECO:0000256" key="1">
    <source>
        <dbReference type="ARBA" id="ARBA00000085"/>
    </source>
</evidence>
<dbReference type="Gene3D" id="1.10.287.130">
    <property type="match status" value="1"/>
</dbReference>
<dbReference type="PROSITE" id="PS50109">
    <property type="entry name" value="HIS_KIN"/>
    <property type="match status" value="1"/>
</dbReference>
<reference evidence="17 18" key="1">
    <citation type="submission" date="2015-03" db="EMBL/GenBank/DDBJ databases">
        <authorList>
            <person name="Abdul Halim M."/>
        </authorList>
    </citation>
    <scope>NUCLEOTIDE SEQUENCE [LARGE SCALE GENOMIC DNA]</scope>
    <source>
        <strain evidence="17 18">ATCC 35681</strain>
    </source>
</reference>
<evidence type="ECO:0000256" key="14">
    <source>
        <dbReference type="SAM" id="Phobius"/>
    </source>
</evidence>
<evidence type="ECO:0000256" key="11">
    <source>
        <dbReference type="ARBA" id="ARBA00022989"/>
    </source>
</evidence>
<comment type="subcellular location">
    <subcellularLocation>
        <location evidence="2">Cell membrane</location>
        <topology evidence="2">Multi-pass membrane protein</topology>
    </subcellularLocation>
</comment>
<dbReference type="SMR" id="A0A0F7F7F7"/>
<dbReference type="InterPro" id="IPR036097">
    <property type="entry name" value="HisK_dim/P_sf"/>
</dbReference>
<reference evidence="17 18" key="2">
    <citation type="journal article" date="2016" name="Genome Announc.">
        <title>Genome Sequence of a Gram-Positive Diazotroph, Paenibacillus durus Type Strain ATCC 35681.</title>
        <authorList>
            <person name="Halim M.A."/>
            <person name="Rahman A.Y."/>
            <person name="Sim K.S."/>
            <person name="Yam H.C."/>
            <person name="Rahim A.A."/>
            <person name="Ghazali A.H."/>
            <person name="Najimudin N."/>
        </authorList>
    </citation>
    <scope>NUCLEOTIDE SEQUENCE [LARGE SCALE GENOMIC DNA]</scope>
    <source>
        <strain evidence="17 18">ATCC 35681</strain>
    </source>
</reference>
<dbReference type="CDD" id="cd06225">
    <property type="entry name" value="HAMP"/>
    <property type="match status" value="1"/>
</dbReference>
<evidence type="ECO:0000256" key="9">
    <source>
        <dbReference type="ARBA" id="ARBA00022777"/>
    </source>
</evidence>
<dbReference type="PATRIC" id="fig|1333534.5.peg.252"/>
<evidence type="ECO:0000256" key="2">
    <source>
        <dbReference type="ARBA" id="ARBA00004651"/>
    </source>
</evidence>
<evidence type="ECO:0000256" key="5">
    <source>
        <dbReference type="ARBA" id="ARBA00022553"/>
    </source>
</evidence>
<dbReference type="InterPro" id="IPR003661">
    <property type="entry name" value="HisK_dim/P_dom"/>
</dbReference>
<dbReference type="Gene3D" id="6.10.340.10">
    <property type="match status" value="1"/>
</dbReference>
<keyword evidence="7 14" id="KW-0812">Transmembrane</keyword>
<keyword evidence="6" id="KW-0808">Transferase</keyword>
<dbReference type="EMBL" id="CP011114">
    <property type="protein sequence ID" value="AKG33384.1"/>
    <property type="molecule type" value="Genomic_DNA"/>
</dbReference>
<evidence type="ECO:0000256" key="6">
    <source>
        <dbReference type="ARBA" id="ARBA00022679"/>
    </source>
</evidence>
<organism evidence="17 18">
    <name type="scientific">Paenibacillus durus ATCC 35681</name>
    <dbReference type="NCBI Taxonomy" id="1333534"/>
    <lineage>
        <taxon>Bacteria</taxon>
        <taxon>Bacillati</taxon>
        <taxon>Bacillota</taxon>
        <taxon>Bacilli</taxon>
        <taxon>Bacillales</taxon>
        <taxon>Paenibacillaceae</taxon>
        <taxon>Paenibacillus</taxon>
    </lineage>
</organism>
<comment type="catalytic activity">
    <reaction evidence="1">
        <text>ATP + protein L-histidine = ADP + protein N-phospho-L-histidine.</text>
        <dbReference type="EC" id="2.7.13.3"/>
    </reaction>
</comment>
<dbReference type="Gene3D" id="3.30.565.10">
    <property type="entry name" value="Histidine kinase-like ATPase, C-terminal domain"/>
    <property type="match status" value="1"/>
</dbReference>
<dbReference type="OrthoDB" id="84942at2"/>
<evidence type="ECO:0000256" key="10">
    <source>
        <dbReference type="ARBA" id="ARBA00022840"/>
    </source>
</evidence>
<feature type="transmembrane region" description="Helical" evidence="14">
    <location>
        <begin position="92"/>
        <end position="110"/>
    </location>
</feature>
<dbReference type="SUPFAM" id="SSF158472">
    <property type="entry name" value="HAMP domain-like"/>
    <property type="match status" value="1"/>
</dbReference>
<dbReference type="CDD" id="cd00082">
    <property type="entry name" value="HisKA"/>
    <property type="match status" value="1"/>
</dbReference>
<evidence type="ECO:0000256" key="8">
    <source>
        <dbReference type="ARBA" id="ARBA00022741"/>
    </source>
</evidence>
<feature type="domain" description="HAMP" evidence="16">
    <location>
        <begin position="112"/>
        <end position="164"/>
    </location>
</feature>
<dbReference type="SUPFAM" id="SSF47384">
    <property type="entry name" value="Homodimeric domain of signal transducing histidine kinase"/>
    <property type="match status" value="1"/>
</dbReference>
<sequence>MGRLRKGFRDLSIRLTFMVYMLVFILIAALLSMITIGQASQMRNNMFLKYNNSYTLADIENPAIIYNMEDVNTDYSYKDKQIIKFCDFLDSWSILIFFGLSILLSSLLFYRNKLKKPIEIMREASEKISNNDLDFHIQQYSEDEMGQLCGSFEKMRVALVESNRQMWRSIEDRKQLNAAFSHDLRTPLTVIRGYADFLNKYLPEDKISKEKLLDTISTMSAHILRLENYVQIMSEAHKLEDISVNLNTVNSECFLKQLSSSAEVLAREQAFKFTFINNIFEETLNIDADLVARIYENMITNAIRYARQTISVRFELVEGLFSMTVSDDGKGFSKQDLKLATTPFYKSKTEVDGSHYGMGLNICKVLSEKMGGTIRLVNNKHGGACVNVTFLCSFP</sequence>
<keyword evidence="10" id="KW-0067">ATP-binding</keyword>
<dbReference type="PANTHER" id="PTHR45528:SF8">
    <property type="entry name" value="HISTIDINE KINASE"/>
    <property type="match status" value="1"/>
</dbReference>
<keyword evidence="12" id="KW-0902">Two-component regulatory system</keyword>
<dbReference type="InterPro" id="IPR003660">
    <property type="entry name" value="HAMP_dom"/>
</dbReference>
<dbReference type="InterPro" id="IPR036890">
    <property type="entry name" value="HATPase_C_sf"/>
</dbReference>
<dbReference type="PROSITE" id="PS50885">
    <property type="entry name" value="HAMP"/>
    <property type="match status" value="1"/>
</dbReference>
<dbReference type="Pfam" id="PF00672">
    <property type="entry name" value="HAMP"/>
    <property type="match status" value="1"/>
</dbReference>
<evidence type="ECO:0000256" key="12">
    <source>
        <dbReference type="ARBA" id="ARBA00023012"/>
    </source>
</evidence>
<dbReference type="SUPFAM" id="SSF55874">
    <property type="entry name" value="ATPase domain of HSP90 chaperone/DNA topoisomerase II/histidine kinase"/>
    <property type="match status" value="1"/>
</dbReference>
<keyword evidence="5" id="KW-0597">Phosphoprotein</keyword>
<evidence type="ECO:0000256" key="7">
    <source>
        <dbReference type="ARBA" id="ARBA00022692"/>
    </source>
</evidence>
<evidence type="ECO:0000256" key="3">
    <source>
        <dbReference type="ARBA" id="ARBA00012438"/>
    </source>
</evidence>
<dbReference type="GO" id="GO:0000155">
    <property type="term" value="F:phosphorelay sensor kinase activity"/>
    <property type="evidence" value="ECO:0007669"/>
    <property type="project" value="InterPro"/>
</dbReference>
<dbReference type="Proteomes" id="UP000034189">
    <property type="component" value="Chromosome"/>
</dbReference>
<evidence type="ECO:0000313" key="17">
    <source>
        <dbReference type="EMBL" id="AKG33384.1"/>
    </source>
</evidence>
<dbReference type="SMART" id="SM00304">
    <property type="entry name" value="HAMP"/>
    <property type="match status" value="1"/>
</dbReference>
<feature type="transmembrane region" description="Helical" evidence="14">
    <location>
        <begin position="12"/>
        <end position="36"/>
    </location>
</feature>
<accession>A0A0F7F7F7</accession>
<dbReference type="GO" id="GO:0005886">
    <property type="term" value="C:plasma membrane"/>
    <property type="evidence" value="ECO:0007669"/>
    <property type="project" value="UniProtKB-SubCell"/>
</dbReference>
<dbReference type="EC" id="2.7.13.3" evidence="3"/>
<dbReference type="InterPro" id="IPR003594">
    <property type="entry name" value="HATPase_dom"/>
</dbReference>
<evidence type="ECO:0000256" key="13">
    <source>
        <dbReference type="ARBA" id="ARBA00023136"/>
    </source>
</evidence>
<dbReference type="Pfam" id="PF02518">
    <property type="entry name" value="HATPase_c"/>
    <property type="match status" value="1"/>
</dbReference>
<keyword evidence="11 14" id="KW-1133">Transmembrane helix</keyword>
<dbReference type="SMART" id="SM00387">
    <property type="entry name" value="HATPase_c"/>
    <property type="match status" value="1"/>
</dbReference>
<keyword evidence="13 14" id="KW-0472">Membrane</keyword>
<evidence type="ECO:0000259" key="15">
    <source>
        <dbReference type="PROSITE" id="PS50109"/>
    </source>
</evidence>
<evidence type="ECO:0000313" key="18">
    <source>
        <dbReference type="Proteomes" id="UP000034189"/>
    </source>
</evidence>
<dbReference type="PANTHER" id="PTHR45528">
    <property type="entry name" value="SENSOR HISTIDINE KINASE CPXA"/>
    <property type="match status" value="1"/>
</dbReference>
<dbReference type="HOGENOM" id="CLU_000445_89_34_9"/>
<dbReference type="Pfam" id="PF00512">
    <property type="entry name" value="HisKA"/>
    <property type="match status" value="1"/>
</dbReference>
<evidence type="ECO:0000259" key="16">
    <source>
        <dbReference type="PROSITE" id="PS50885"/>
    </source>
</evidence>
<gene>
    <name evidence="17" type="ORF">VK70_01135</name>
</gene>
<dbReference type="RefSeq" id="WP_046722661.1">
    <property type="nucleotide sequence ID" value="NZ_ASQQ01000334.1"/>
</dbReference>
<dbReference type="GO" id="GO:0005524">
    <property type="term" value="F:ATP binding"/>
    <property type="evidence" value="ECO:0007669"/>
    <property type="project" value="UniProtKB-KW"/>
</dbReference>
<name>A0A0F7F7F7_PAEDU</name>
<keyword evidence="9" id="KW-0418">Kinase</keyword>